<reference evidence="1 2" key="1">
    <citation type="submission" date="2016-02" db="EMBL/GenBank/DDBJ databases">
        <title>Band-tailed pigeon sequencing and assembly.</title>
        <authorList>
            <person name="Soares A.E."/>
            <person name="Novak B.J."/>
            <person name="Rice E.S."/>
            <person name="O'Connell B."/>
            <person name="Chang D."/>
            <person name="Weber S."/>
            <person name="Shapiro B."/>
        </authorList>
    </citation>
    <scope>NUCLEOTIDE SEQUENCE [LARGE SCALE GENOMIC DNA]</scope>
    <source>
        <strain evidence="1">BTP2013</strain>
        <tissue evidence="1">Blood</tissue>
    </source>
</reference>
<evidence type="ECO:0000313" key="2">
    <source>
        <dbReference type="Proteomes" id="UP000190648"/>
    </source>
</evidence>
<sequence length="74" mass="8125">MLGRTEREQDLGEADCDTRGYLTKLSQHSGSSRGISLLQRSHPAREISPPELILLNMTLFGPGPVNLGKKPHSE</sequence>
<dbReference type="Proteomes" id="UP000190648">
    <property type="component" value="Unassembled WGS sequence"/>
</dbReference>
<keyword evidence="2" id="KW-1185">Reference proteome</keyword>
<dbReference type="AlphaFoldDB" id="A0A1V4JYS7"/>
<name>A0A1V4JYS7_PATFA</name>
<protein>
    <submittedName>
        <fullName evidence="1">Uncharacterized protein</fullName>
    </submittedName>
</protein>
<comment type="caution">
    <text evidence="1">The sequence shown here is derived from an EMBL/GenBank/DDBJ whole genome shotgun (WGS) entry which is preliminary data.</text>
</comment>
<dbReference type="EMBL" id="LSYS01005497">
    <property type="protein sequence ID" value="OPJ77253.1"/>
    <property type="molecule type" value="Genomic_DNA"/>
</dbReference>
<proteinExistence type="predicted"/>
<organism evidence="1 2">
    <name type="scientific">Patagioenas fasciata monilis</name>
    <dbReference type="NCBI Taxonomy" id="372326"/>
    <lineage>
        <taxon>Eukaryota</taxon>
        <taxon>Metazoa</taxon>
        <taxon>Chordata</taxon>
        <taxon>Craniata</taxon>
        <taxon>Vertebrata</taxon>
        <taxon>Euteleostomi</taxon>
        <taxon>Archelosauria</taxon>
        <taxon>Archosauria</taxon>
        <taxon>Dinosauria</taxon>
        <taxon>Saurischia</taxon>
        <taxon>Theropoda</taxon>
        <taxon>Coelurosauria</taxon>
        <taxon>Aves</taxon>
        <taxon>Neognathae</taxon>
        <taxon>Neoaves</taxon>
        <taxon>Columbimorphae</taxon>
        <taxon>Columbiformes</taxon>
        <taxon>Columbidae</taxon>
        <taxon>Patagioenas</taxon>
    </lineage>
</organism>
<accession>A0A1V4JYS7</accession>
<evidence type="ECO:0000313" key="1">
    <source>
        <dbReference type="EMBL" id="OPJ77253.1"/>
    </source>
</evidence>
<gene>
    <name evidence="1" type="ORF">AV530_007623</name>
</gene>